<dbReference type="Proteomes" id="UP000814033">
    <property type="component" value="Unassembled WGS sequence"/>
</dbReference>
<sequence>MTALSVLVSLCLTFVIYRLAKRLAAPQSPLARISGPPKEHWLKGNLHKLFKDGLTYNLALQEEFGGAVRIYGLFGEEQLYVSDPLALQHIVGRDQHIYEETDMFIMGNKIILGEGLVSTLGEQHRKQRKMLNPVFSFANMRVMLPIIAPIADKLRARLLEQLPSDGSHQVNLLPWISRGTLEYICQAGLGYSFNALEPSQKHEYTEAIKSLAPTFLRILLLRPLVPVVVRNFSLYWRNKLVDWLPIAPLKELRRLVLVMDRCCRDIFVEKKRTFSRRASGGNQEANTVGERDVGARMMDKDIMSILLRANASSSQADRLTESEILGQMNTIVFAGFETTTTATCRILHILATNPDVQNRLRREIRQGKLEYRASQGLSDEHGWEDVHLPYDSLMALPYLDAVVRETLRVHPPTSLLGRTTRQGTTLPLSRPVRSTSGEEITSIAMPSGTNVIISILAANHNKEVWGPDASVWRPERWLNSSGERFGANSTSQAVATDNDDIKYPGVYASMMTFLGGGRACIGFKFAEMEMKQVIASLISVMHFSPPEMGTEGYKIYWRMDGLQVPVLRSPTGIDAEAQLPLSIRLVRDTDFAI</sequence>
<comment type="caution">
    <text evidence="1">The sequence shown here is derived from an EMBL/GenBank/DDBJ whole genome shotgun (WGS) entry which is preliminary data.</text>
</comment>
<dbReference type="EMBL" id="MU275905">
    <property type="protein sequence ID" value="KAI0047418.1"/>
    <property type="molecule type" value="Genomic_DNA"/>
</dbReference>
<evidence type="ECO:0000313" key="2">
    <source>
        <dbReference type="Proteomes" id="UP000814033"/>
    </source>
</evidence>
<evidence type="ECO:0000313" key="1">
    <source>
        <dbReference type="EMBL" id="KAI0047418.1"/>
    </source>
</evidence>
<gene>
    <name evidence="1" type="ORF">FA95DRAFT_1492497</name>
</gene>
<keyword evidence="2" id="KW-1185">Reference proteome</keyword>
<reference evidence="1" key="2">
    <citation type="journal article" date="2022" name="New Phytol.">
        <title>Evolutionary transition to the ectomycorrhizal habit in the genomes of a hyperdiverse lineage of mushroom-forming fungi.</title>
        <authorList>
            <person name="Looney B."/>
            <person name="Miyauchi S."/>
            <person name="Morin E."/>
            <person name="Drula E."/>
            <person name="Courty P.E."/>
            <person name="Kohler A."/>
            <person name="Kuo A."/>
            <person name="LaButti K."/>
            <person name="Pangilinan J."/>
            <person name="Lipzen A."/>
            <person name="Riley R."/>
            <person name="Andreopoulos W."/>
            <person name="He G."/>
            <person name="Johnson J."/>
            <person name="Nolan M."/>
            <person name="Tritt A."/>
            <person name="Barry K.W."/>
            <person name="Grigoriev I.V."/>
            <person name="Nagy L.G."/>
            <person name="Hibbett D."/>
            <person name="Henrissat B."/>
            <person name="Matheny P.B."/>
            <person name="Labbe J."/>
            <person name="Martin F.M."/>
        </authorList>
    </citation>
    <scope>NUCLEOTIDE SEQUENCE</scope>
    <source>
        <strain evidence="1">FP105234-sp</strain>
    </source>
</reference>
<proteinExistence type="predicted"/>
<protein>
    <submittedName>
        <fullName evidence="1">Cytochrome P450</fullName>
    </submittedName>
</protein>
<organism evidence="1 2">
    <name type="scientific">Auriscalpium vulgare</name>
    <dbReference type="NCBI Taxonomy" id="40419"/>
    <lineage>
        <taxon>Eukaryota</taxon>
        <taxon>Fungi</taxon>
        <taxon>Dikarya</taxon>
        <taxon>Basidiomycota</taxon>
        <taxon>Agaricomycotina</taxon>
        <taxon>Agaricomycetes</taxon>
        <taxon>Russulales</taxon>
        <taxon>Auriscalpiaceae</taxon>
        <taxon>Auriscalpium</taxon>
    </lineage>
</organism>
<accession>A0ACB8RU66</accession>
<reference evidence="1" key="1">
    <citation type="submission" date="2021-02" db="EMBL/GenBank/DDBJ databases">
        <authorList>
            <consortium name="DOE Joint Genome Institute"/>
            <person name="Ahrendt S."/>
            <person name="Looney B.P."/>
            <person name="Miyauchi S."/>
            <person name="Morin E."/>
            <person name="Drula E."/>
            <person name="Courty P.E."/>
            <person name="Chicoki N."/>
            <person name="Fauchery L."/>
            <person name="Kohler A."/>
            <person name="Kuo A."/>
            <person name="Labutti K."/>
            <person name="Pangilinan J."/>
            <person name="Lipzen A."/>
            <person name="Riley R."/>
            <person name="Andreopoulos W."/>
            <person name="He G."/>
            <person name="Johnson J."/>
            <person name="Barry K.W."/>
            <person name="Grigoriev I.V."/>
            <person name="Nagy L."/>
            <person name="Hibbett D."/>
            <person name="Henrissat B."/>
            <person name="Matheny P.B."/>
            <person name="Labbe J."/>
            <person name="Martin F."/>
        </authorList>
    </citation>
    <scope>NUCLEOTIDE SEQUENCE</scope>
    <source>
        <strain evidence="1">FP105234-sp</strain>
    </source>
</reference>
<name>A0ACB8RU66_9AGAM</name>